<dbReference type="PANTHER" id="PTHR46658">
    <property type="entry name" value="CYS OR MET METABOLISM PYRIDOXAL-PHOSPHATE-DEPENDENT ENZYME"/>
    <property type="match status" value="1"/>
</dbReference>
<comment type="caution">
    <text evidence="1">The sequence shown here is derived from an EMBL/GenBank/DDBJ whole genome shotgun (WGS) entry which is preliminary data.</text>
</comment>
<dbReference type="SUPFAM" id="SSF53383">
    <property type="entry name" value="PLP-dependent transferases"/>
    <property type="match status" value="1"/>
</dbReference>
<proteinExistence type="predicted"/>
<keyword evidence="2" id="KW-1185">Reference proteome</keyword>
<dbReference type="PANTHER" id="PTHR46658:SF1">
    <property type="entry name" value="CYS OR MET METABOLISM PYRIDOXAL-PHOSPHATE-DEPENDENT ENZYME"/>
    <property type="match status" value="1"/>
</dbReference>
<dbReference type="Pfam" id="PF06838">
    <property type="entry name" value="Met_gamma_lyase"/>
    <property type="match status" value="1"/>
</dbReference>
<name>A0A1D2YWX7_9BACI</name>
<dbReference type="AlphaFoldDB" id="A0A1D2YWX7"/>
<dbReference type="Proteomes" id="UP000243739">
    <property type="component" value="Unassembled WGS sequence"/>
</dbReference>
<organism evidence="1 2">
    <name type="scientific">Vulcanibacillus modesticaldus</name>
    <dbReference type="NCBI Taxonomy" id="337097"/>
    <lineage>
        <taxon>Bacteria</taxon>
        <taxon>Bacillati</taxon>
        <taxon>Bacillota</taxon>
        <taxon>Bacilli</taxon>
        <taxon>Bacillales</taxon>
        <taxon>Bacillaceae</taxon>
        <taxon>Vulcanibacillus</taxon>
    </lineage>
</organism>
<sequence length="423" mass="46805">MYSFFNFNKSFKELIEIVENIIADRLSEIDKIVEYNQGKVLNAFYKHQVSDFHLNSSTGYGYDDLGRETLDKIYADVFEAEAALVRPHIVSGTHALAIGLFGLLRPGDELLYITGSPYDTLEEVIGIRGQGMGSLKEWGVSYNFVPLNENGKVDFEQVSKKINNRTKVVAIQRSRGYAWRPSFSIKEIKEMIDFVKEIKPDVITFVDNCYGEFTQKLEPTAIGADVIVGSLIKNPGGGIAKTGGYLVGKEKYIEMISYRLTAPGIGAEVGSTYGHLKDFYQGFFLAPHFVGEALKGGVFAAALLEKLGFETNPHWTESRDDIIQAIKFNDPDALLAFLQGIQKGSPIDSHVVPEPAQLPGYQSPVIMAAGVFVQGASLELSGDAPFREPYIGYFQGGLTYQHVKWGILSALEKMLEKGLIKNI</sequence>
<dbReference type="OrthoDB" id="9764766at2"/>
<reference evidence="1 2" key="1">
    <citation type="submission" date="2016-09" db="EMBL/GenBank/DDBJ databases">
        <title>Draft genome sequence for the type strain of Vulcanibacillus modesticaldus BR, a strictly anaerobic, moderately thermophilic, and nitrate-reducing bacterium from deep sea-hydrothermal vents of the Mid-Atlantic Ridge.</title>
        <authorList>
            <person name="Abin C.A."/>
            <person name="Hollibaugh J.T."/>
        </authorList>
    </citation>
    <scope>NUCLEOTIDE SEQUENCE [LARGE SCALE GENOMIC DNA]</scope>
    <source>
        <strain evidence="1 2">BR</strain>
    </source>
</reference>
<accession>A0A1D2YWX7</accession>
<evidence type="ECO:0008006" key="3">
    <source>
        <dbReference type="Google" id="ProtNLM"/>
    </source>
</evidence>
<evidence type="ECO:0000313" key="1">
    <source>
        <dbReference type="EMBL" id="OEG00170.1"/>
    </source>
</evidence>
<gene>
    <name evidence="1" type="ORF">BHF71_06085</name>
</gene>
<protein>
    <recommendedName>
        <fullName evidence="3">Aluminum resistance family protein</fullName>
    </recommendedName>
</protein>
<dbReference type="RefSeq" id="WP_069655984.1">
    <property type="nucleotide sequence ID" value="NZ_MIJF01000006.1"/>
</dbReference>
<dbReference type="STRING" id="337097.BHF71_06085"/>
<evidence type="ECO:0000313" key="2">
    <source>
        <dbReference type="Proteomes" id="UP000243739"/>
    </source>
</evidence>
<dbReference type="Gene3D" id="3.90.1150.60">
    <property type="entry name" value="Methioning gamme-lyase, C-terminal domain"/>
    <property type="match status" value="1"/>
</dbReference>
<dbReference type="EMBL" id="MIJF01000006">
    <property type="protein sequence ID" value="OEG00170.1"/>
    <property type="molecule type" value="Genomic_DNA"/>
</dbReference>
<dbReference type="InterPro" id="IPR009651">
    <property type="entry name" value="Met_g_lyase_put"/>
</dbReference>
<dbReference type="InterPro" id="IPR015421">
    <property type="entry name" value="PyrdxlP-dep_Trfase_major"/>
</dbReference>
<dbReference type="Gene3D" id="3.40.640.10">
    <property type="entry name" value="Type I PLP-dependent aspartate aminotransferase-like (Major domain)"/>
    <property type="match status" value="1"/>
</dbReference>
<dbReference type="InterPro" id="IPR015424">
    <property type="entry name" value="PyrdxlP-dep_Trfase"/>
</dbReference>